<keyword evidence="2" id="KW-1185">Reference proteome</keyword>
<reference evidence="1 2" key="1">
    <citation type="submission" date="2021-09" db="EMBL/GenBank/DDBJ databases">
        <title>Aeromonas schubertii isolated from Asian sea bass.</title>
        <authorList>
            <person name="Pinpimai K."/>
        </authorList>
    </citation>
    <scope>NUCLEOTIDE SEQUENCE [LARGE SCALE GENOMIC DNA]</scope>
    <source>
        <strain evidence="1 2">CHULA2021a</strain>
    </source>
</reference>
<comment type="caution">
    <text evidence="1">The sequence shown here is derived from an EMBL/GenBank/DDBJ whole genome shotgun (WGS) entry which is preliminary data.</text>
</comment>
<dbReference type="RefSeq" id="WP_224162233.1">
    <property type="nucleotide sequence ID" value="NZ_JAIRBT010000004.1"/>
</dbReference>
<name>A0ABS7V7N9_9GAMM</name>
<evidence type="ECO:0000313" key="2">
    <source>
        <dbReference type="Proteomes" id="UP000774958"/>
    </source>
</evidence>
<proteinExistence type="predicted"/>
<protein>
    <submittedName>
        <fullName evidence="1">Uncharacterized protein</fullName>
    </submittedName>
</protein>
<gene>
    <name evidence="1" type="ORF">LA374_03930</name>
</gene>
<accession>A0ABS7V7N9</accession>
<dbReference type="Proteomes" id="UP000774958">
    <property type="component" value="Unassembled WGS sequence"/>
</dbReference>
<sequence>MNRGMLVLALFWLPLLVGARPLQLLVIAHYQPLLTPFYQEWFEAAGLEYALAPCTPARCERLIEGSDEIDGELVRISGYESAHPALKPVGAPIGTVRVYAIGSGSWPPAEGDQYGCLRGSLWCRRQLPAQQITWLNDQEQGELMLRRGRVQWLIQFWPGAEERGGEQGHRLARLDYFLYLRRDQEPAARQLEEAQQRLMLSGRWRQMQQRLLTAIAGQGPQGVPAHP</sequence>
<organism evidence="1 2">
    <name type="scientific">Aeromonas schubertii</name>
    <dbReference type="NCBI Taxonomy" id="652"/>
    <lineage>
        <taxon>Bacteria</taxon>
        <taxon>Pseudomonadati</taxon>
        <taxon>Pseudomonadota</taxon>
        <taxon>Gammaproteobacteria</taxon>
        <taxon>Aeromonadales</taxon>
        <taxon>Aeromonadaceae</taxon>
        <taxon>Aeromonas</taxon>
    </lineage>
</organism>
<dbReference type="EMBL" id="JAIRBT010000004">
    <property type="protein sequence ID" value="MBZ6065363.1"/>
    <property type="molecule type" value="Genomic_DNA"/>
</dbReference>
<evidence type="ECO:0000313" key="1">
    <source>
        <dbReference type="EMBL" id="MBZ6065363.1"/>
    </source>
</evidence>